<evidence type="ECO:0000313" key="1">
    <source>
        <dbReference type="EMBL" id="SUB28741.1"/>
    </source>
</evidence>
<organism evidence="2 3">
    <name type="scientific">[Pasteurella] mairii</name>
    <dbReference type="NCBI Taxonomy" id="757"/>
    <lineage>
        <taxon>Bacteria</taxon>
        <taxon>Pseudomonadati</taxon>
        <taxon>Pseudomonadota</taxon>
        <taxon>Gammaproteobacteria</taxon>
        <taxon>Pasteurellales</taxon>
        <taxon>Pasteurellaceae</taxon>
    </lineage>
</organism>
<accession>A0A379B5G1</accession>
<dbReference type="EMBL" id="UGSS01000002">
    <property type="protein sequence ID" value="SUB33290.1"/>
    <property type="molecule type" value="Genomic_DNA"/>
</dbReference>
<evidence type="ECO:0000313" key="3">
    <source>
        <dbReference type="Proteomes" id="UP000254280"/>
    </source>
</evidence>
<evidence type="ECO:0000313" key="2">
    <source>
        <dbReference type="EMBL" id="SUB33290.1"/>
    </source>
</evidence>
<sequence length="112" mass="13495">MYYLNKEIEIRLDFLTTEKRYWHCITKITTDYVNKEVIFEISSYLTEEDFNKNTHSFVTVLTLDDAPKFSVDPILFAWRALVSNKNSPFFKAEIRNNYDIEFMNNVYRQETV</sequence>
<gene>
    <name evidence="1" type="ORF">NCTC10699_00008</name>
    <name evidence="2" type="ORF">NCTC10699_00903</name>
</gene>
<proteinExistence type="predicted"/>
<reference evidence="2 3" key="1">
    <citation type="submission" date="2018-06" db="EMBL/GenBank/DDBJ databases">
        <authorList>
            <consortium name="Pathogen Informatics"/>
            <person name="Doyle S."/>
        </authorList>
    </citation>
    <scope>NUCLEOTIDE SEQUENCE [LARGE SCALE GENOMIC DNA]</scope>
    <source>
        <strain evidence="2 3">NCTC10699</strain>
    </source>
</reference>
<dbReference type="EMBL" id="UGSS01000001">
    <property type="protein sequence ID" value="SUB28741.1"/>
    <property type="molecule type" value="Genomic_DNA"/>
</dbReference>
<dbReference type="OrthoDB" id="5681290at2"/>
<dbReference type="AlphaFoldDB" id="A0A379B5G1"/>
<dbReference type="Proteomes" id="UP000254280">
    <property type="component" value="Unassembled WGS sequence"/>
</dbReference>
<name>A0A379B5G1_9PAST</name>
<keyword evidence="3" id="KW-1185">Reference proteome</keyword>
<protein>
    <submittedName>
        <fullName evidence="2">Uncharacterized protein</fullName>
    </submittedName>
</protein>